<evidence type="ECO:0000313" key="3">
    <source>
        <dbReference type="Proteomes" id="UP000199051"/>
    </source>
</evidence>
<reference evidence="3" key="1">
    <citation type="submission" date="2016-10" db="EMBL/GenBank/DDBJ databases">
        <authorList>
            <person name="Varghese N."/>
            <person name="Submissions S."/>
        </authorList>
    </citation>
    <scope>NUCLEOTIDE SEQUENCE [LARGE SCALE GENOMIC DNA]</scope>
    <source>
        <strain evidence="3">DSM 44260</strain>
    </source>
</reference>
<dbReference type="Pfam" id="PF03995">
    <property type="entry name" value="Inhibitor_I36"/>
    <property type="match status" value="1"/>
</dbReference>
<sequence length="118" mass="12504">MIFSRVCAALLTVLALLGLVTPAVASPAVPCERGELCLWSGLSFHGESGTFGIGSVVVGECLVLGRESRSLANLLRHDVTVYESSECATESDFTTYPGLGTYVPATPFVVRAIQIWPT</sequence>
<feature type="chain" id="PRO_5011743845" description="Peptidase inhibitor family I36" evidence="1">
    <location>
        <begin position="26"/>
        <end position="118"/>
    </location>
</feature>
<feature type="signal peptide" evidence="1">
    <location>
        <begin position="1"/>
        <end position="25"/>
    </location>
</feature>
<organism evidence="2 3">
    <name type="scientific">Actinokineospora terrae</name>
    <dbReference type="NCBI Taxonomy" id="155974"/>
    <lineage>
        <taxon>Bacteria</taxon>
        <taxon>Bacillati</taxon>
        <taxon>Actinomycetota</taxon>
        <taxon>Actinomycetes</taxon>
        <taxon>Pseudonocardiales</taxon>
        <taxon>Pseudonocardiaceae</taxon>
        <taxon>Actinokineospora</taxon>
    </lineage>
</organism>
<dbReference type="AlphaFoldDB" id="A0A1H9XE59"/>
<evidence type="ECO:0008006" key="4">
    <source>
        <dbReference type="Google" id="ProtNLM"/>
    </source>
</evidence>
<keyword evidence="1" id="KW-0732">Signal</keyword>
<protein>
    <recommendedName>
        <fullName evidence="4">Peptidase inhibitor family I36</fullName>
    </recommendedName>
</protein>
<name>A0A1H9XE59_9PSEU</name>
<dbReference type="STRING" id="155974.SAMN04487818_114104"/>
<gene>
    <name evidence="2" type="ORF">SAMN04487818_114104</name>
</gene>
<evidence type="ECO:0000313" key="2">
    <source>
        <dbReference type="EMBL" id="SES44147.1"/>
    </source>
</evidence>
<dbReference type="RefSeq" id="WP_092785405.1">
    <property type="nucleotide sequence ID" value="NZ_FOGI01000014.1"/>
</dbReference>
<dbReference type="EMBL" id="FOGI01000014">
    <property type="protein sequence ID" value="SES44147.1"/>
    <property type="molecule type" value="Genomic_DNA"/>
</dbReference>
<dbReference type="Proteomes" id="UP000199051">
    <property type="component" value="Unassembled WGS sequence"/>
</dbReference>
<keyword evidence="3" id="KW-1185">Reference proteome</keyword>
<proteinExistence type="predicted"/>
<evidence type="ECO:0000256" key="1">
    <source>
        <dbReference type="SAM" id="SignalP"/>
    </source>
</evidence>
<accession>A0A1H9XE59</accession>